<feature type="compositionally biased region" description="Acidic residues" evidence="1">
    <location>
        <begin position="172"/>
        <end position="185"/>
    </location>
</feature>
<evidence type="ECO:0000313" key="3">
    <source>
        <dbReference type="Proteomes" id="UP001385951"/>
    </source>
</evidence>
<evidence type="ECO:0008006" key="4">
    <source>
        <dbReference type="Google" id="ProtNLM"/>
    </source>
</evidence>
<name>A0AAW0GR19_9APHY</name>
<dbReference type="EMBL" id="JASBNA010000002">
    <property type="protein sequence ID" value="KAK7694352.1"/>
    <property type="molecule type" value="Genomic_DNA"/>
</dbReference>
<proteinExistence type="predicted"/>
<dbReference type="Proteomes" id="UP001385951">
    <property type="component" value="Unassembled WGS sequence"/>
</dbReference>
<dbReference type="GO" id="GO:0005634">
    <property type="term" value="C:nucleus"/>
    <property type="evidence" value="ECO:0007669"/>
    <property type="project" value="TreeGrafter"/>
</dbReference>
<feature type="region of interest" description="Disordered" evidence="1">
    <location>
        <begin position="460"/>
        <end position="483"/>
    </location>
</feature>
<gene>
    <name evidence="2" type="ORF">QCA50_001538</name>
</gene>
<evidence type="ECO:0000313" key="2">
    <source>
        <dbReference type="EMBL" id="KAK7694352.1"/>
    </source>
</evidence>
<accession>A0AAW0GR19</accession>
<reference evidence="2 3" key="1">
    <citation type="submission" date="2022-09" db="EMBL/GenBank/DDBJ databases">
        <authorList>
            <person name="Palmer J.M."/>
        </authorList>
    </citation>
    <scope>NUCLEOTIDE SEQUENCE [LARGE SCALE GENOMIC DNA]</scope>
    <source>
        <strain evidence="2 3">DSM 7382</strain>
    </source>
</reference>
<dbReference type="InterPro" id="IPR010770">
    <property type="entry name" value="Ecd"/>
</dbReference>
<feature type="region of interest" description="Disordered" evidence="1">
    <location>
        <begin position="511"/>
        <end position="531"/>
    </location>
</feature>
<organism evidence="2 3">
    <name type="scientific">Cerrena zonata</name>
    <dbReference type="NCBI Taxonomy" id="2478898"/>
    <lineage>
        <taxon>Eukaryota</taxon>
        <taxon>Fungi</taxon>
        <taxon>Dikarya</taxon>
        <taxon>Basidiomycota</taxon>
        <taxon>Agaricomycotina</taxon>
        <taxon>Agaricomycetes</taxon>
        <taxon>Polyporales</taxon>
        <taxon>Cerrenaceae</taxon>
        <taxon>Cerrena</taxon>
    </lineage>
</organism>
<sequence>MDKTNVNDIFNRPPTISEDTLHYVLYPPHKLSDKVSVTTLATVMQNYVESILPDFLWHRDAFQLKIIPNEDSGEGYVLEGRMRVGDCVDDEWCAVWLLWQISGKWDVAISVSDSDGEFLLIEAAEHLPSWVTPTNAENRVWIYQSHLHLIPLSHISAPSSKPQRRKYTGSNDTDDEEEPDVDDEDYIGAQDALKVLRDSVESTAAPKSVEEAVWNRIHGYPAATTQHTHHTKTYLPVDVAKALSKNPSLVQKAVETFYTRDAIQLRAAHRMSRFPPEPSVLTTTTMTRTAYAQLMGQKFYPPKIFGRWSEREGTPEWRWRDIGMKIACGFEMLYQESKNKTVTTNELSADASKSSAEARKDALRRNPDYIAYIENLKKSGYFRGEVEGSALWNQLEDKAASAFVEARKDDDATRTSFAAEVKAVLVQVADDDSICRREEDSEDWLNVDESDFDAMLEKAAGKSGTTPSKVESAAMDVDSRLEADEDRLANEQAEKLKTMAKKVEDFLEGKGDIEGARFQDEEFSDEEFGGK</sequence>
<feature type="compositionally biased region" description="Basic and acidic residues" evidence="1">
    <location>
        <begin position="511"/>
        <end position="520"/>
    </location>
</feature>
<keyword evidence="3" id="KW-1185">Reference proteome</keyword>
<comment type="caution">
    <text evidence="2">The sequence shown here is derived from an EMBL/GenBank/DDBJ whole genome shotgun (WGS) entry which is preliminary data.</text>
</comment>
<dbReference type="PANTHER" id="PTHR13060">
    <property type="entry name" value="SGT1 PROTEIN HSGT1 SUPPRESSOR OF GCR2"/>
    <property type="match status" value="1"/>
</dbReference>
<feature type="region of interest" description="Disordered" evidence="1">
    <location>
        <begin position="158"/>
        <end position="185"/>
    </location>
</feature>
<protein>
    <recommendedName>
        <fullName evidence="4">SGT1-domain-containing protein</fullName>
    </recommendedName>
</protein>
<dbReference type="PANTHER" id="PTHR13060:SF0">
    <property type="entry name" value="PROTEIN ECDYSONELESS HOMOLOG"/>
    <property type="match status" value="1"/>
</dbReference>
<evidence type="ECO:0000256" key="1">
    <source>
        <dbReference type="SAM" id="MobiDB-lite"/>
    </source>
</evidence>
<dbReference type="Pfam" id="PF07093">
    <property type="entry name" value="SGT1"/>
    <property type="match status" value="1"/>
</dbReference>
<feature type="compositionally biased region" description="Acidic residues" evidence="1">
    <location>
        <begin position="521"/>
        <end position="531"/>
    </location>
</feature>
<dbReference type="AlphaFoldDB" id="A0AAW0GR19"/>